<dbReference type="PROSITE" id="PS50878">
    <property type="entry name" value="RT_POL"/>
    <property type="match status" value="1"/>
</dbReference>
<dbReference type="InterPro" id="IPR043502">
    <property type="entry name" value="DNA/RNA_pol_sf"/>
</dbReference>
<accession>A0A147BCE7</accession>
<dbReference type="Gene3D" id="3.60.10.10">
    <property type="entry name" value="Endonuclease/exonuclease/phosphatase"/>
    <property type="match status" value="1"/>
</dbReference>
<dbReference type="SUPFAM" id="SSF56219">
    <property type="entry name" value="DNase I-like"/>
    <property type="match status" value="1"/>
</dbReference>
<dbReference type="GO" id="GO:0003676">
    <property type="term" value="F:nucleic acid binding"/>
    <property type="evidence" value="ECO:0007669"/>
    <property type="project" value="InterPro"/>
</dbReference>
<dbReference type="InterPro" id="IPR000477">
    <property type="entry name" value="RT_dom"/>
</dbReference>
<dbReference type="EMBL" id="GEGO01007389">
    <property type="protein sequence ID" value="JAR88015.1"/>
    <property type="molecule type" value="Transcribed_RNA"/>
</dbReference>
<dbReference type="Gene3D" id="3.30.420.10">
    <property type="entry name" value="Ribonuclease H-like superfamily/Ribonuclease H"/>
    <property type="match status" value="1"/>
</dbReference>
<dbReference type="CDD" id="cd09276">
    <property type="entry name" value="Rnase_HI_RT_non_LTR"/>
    <property type="match status" value="1"/>
</dbReference>
<feature type="domain" description="Reverse transcriptase" evidence="2">
    <location>
        <begin position="461"/>
        <end position="720"/>
    </location>
</feature>
<dbReference type="InterPro" id="IPR012337">
    <property type="entry name" value="RNaseH-like_sf"/>
</dbReference>
<dbReference type="InterPro" id="IPR002156">
    <property type="entry name" value="RNaseH_domain"/>
</dbReference>
<dbReference type="InterPro" id="IPR036691">
    <property type="entry name" value="Endo/exonu/phosph_ase_sf"/>
</dbReference>
<dbReference type="GO" id="GO:0071897">
    <property type="term" value="P:DNA biosynthetic process"/>
    <property type="evidence" value="ECO:0007669"/>
    <property type="project" value="UniProtKB-ARBA"/>
</dbReference>
<dbReference type="PANTHER" id="PTHR19446">
    <property type="entry name" value="REVERSE TRANSCRIPTASES"/>
    <property type="match status" value="1"/>
</dbReference>
<dbReference type="Pfam" id="PF00078">
    <property type="entry name" value="RVT_1"/>
    <property type="match status" value="1"/>
</dbReference>
<dbReference type="SUPFAM" id="SSF53098">
    <property type="entry name" value="Ribonuclease H-like"/>
    <property type="match status" value="1"/>
</dbReference>
<protein>
    <submittedName>
        <fullName evidence="4">Putative tick transposon</fullName>
    </submittedName>
</protein>
<organism evidence="4">
    <name type="scientific">Ixodes ricinus</name>
    <name type="common">Common tick</name>
    <name type="synonym">Acarus ricinus</name>
    <dbReference type="NCBI Taxonomy" id="34613"/>
    <lineage>
        <taxon>Eukaryota</taxon>
        <taxon>Metazoa</taxon>
        <taxon>Ecdysozoa</taxon>
        <taxon>Arthropoda</taxon>
        <taxon>Chelicerata</taxon>
        <taxon>Arachnida</taxon>
        <taxon>Acari</taxon>
        <taxon>Parasitiformes</taxon>
        <taxon>Ixodida</taxon>
        <taxon>Ixodoidea</taxon>
        <taxon>Ixodidae</taxon>
        <taxon>Ixodinae</taxon>
        <taxon>Ixodes</taxon>
    </lineage>
</organism>
<feature type="region of interest" description="Disordered" evidence="1">
    <location>
        <begin position="1049"/>
        <end position="1068"/>
    </location>
</feature>
<dbReference type="PROSITE" id="PS50879">
    <property type="entry name" value="RNASE_H_1"/>
    <property type="match status" value="1"/>
</dbReference>
<dbReference type="AlphaFoldDB" id="A0A147BCE7"/>
<sequence>ILQWNCRGLKQKREELNLRLAENPRDALLIQETKCDSVSLRGYNKFFAPSIHHKQKGKTVVQAQAGIYLDKELPFTQIDTSKWCNASQEVVAVRTEISDKRICLVSTYARPGTLEHENDDYSWMQEIRRSFPNDEMVIGGDFNAPNTEWNYRTTSVRGQKLAEAYERANLLLINDLSVNTRYATIQKHEDTTPDLTFTTQKIKANWELIKDTWGSDHHPIEIQVENVAKHKRKRTTRTVIWDRFRIKMTEDLQDESIEEFTKLMLRATDEATEKRQVDFDAPIPDTRLLSLWHQRSITLDEYRQTKNPNTLKLVKELTTEAKEYSRKLSQDNWFSLCESFDEHTSLAKVWAIFNAMFGKTKTKQTVPNMALGQDLTIEEIAEETGPIFFPQPAEIPDQQIYEIEDVDVNDPSNVDFTPWELEAAIEKGKTKSTPGPDQISGSMIRNLPTEVKQKLLGWINEIWNQGTIPDNWKLSWVTPIPKPGKNPTSPQNTRPISLTSVLCKLMERMVLGRIDWITEEKEIFHPAQTGFRKHLGTHDSLLLIQSGVLNYPTKHYQVRILVAVDIKKAYDSLPHQAIFDSLKCQGILGKPLNFAKAFLKHRTYAVKVGQHLSSVKSNNIGVPQGSVISPTLFNLAMAPLLWELDKIEGLHCTVYADDITIWTNRGHSKRQQEILQEGLNTIDRYLKSIGLNPSPEKTRYMIFGYKAPANVELKFNGKAIEKTDDHQILGITANVRNDPTKWIQRMTKTWKQGTSLIRRIANRLGGAGEKVARTLTQTVLISKIMYGLRFYKIDKRNMEKLESLLNDARRCIAGLPRNVKIEELHKCVPFPSFEELRAIQEEMHKIKMLNTKEGRRIMNLLNQDTSKLDDFPEQIPPWERIMVVPSTPIPKNMGPDHQERRRRYAKKHNEEIELIRNDPELAIYYTDAAVSNNNATIAFHLLNIGTWAYPTVADTPEEAEAQAVLAAVEHASSNTIEKKRITIFTDSQEVIRACKVHHAVSPTIRKILKAAITTLKKKNATILLRWIPGHTGIKGNEIANKVAKEYSRSLLSDRPGQSQRDHPHSNVLKSLSKEYDPIATINKAKKQLQQQLRNRHPQEQDPIPSGLKRYQTVLLRRVRTGSAITPHLLKKWETQAKLRQDPKFIPKPPECNFCREKTPPNIDHLLWDCKHFRREREDAHATIDPEDKPENLNEWIKPAGDSGRRLQLLRSVISYLEKTGLSKTF</sequence>
<dbReference type="GO" id="GO:0004523">
    <property type="term" value="F:RNA-DNA hybrid ribonuclease activity"/>
    <property type="evidence" value="ECO:0007669"/>
    <property type="project" value="InterPro"/>
</dbReference>
<reference evidence="4" key="1">
    <citation type="journal article" date="2018" name="PLoS Negl. Trop. Dis.">
        <title>Sialome diversity of ticks revealed by RNAseq of single tick salivary glands.</title>
        <authorList>
            <person name="Perner J."/>
            <person name="Kropackova S."/>
            <person name="Kopacek P."/>
            <person name="Ribeiro J.M."/>
        </authorList>
    </citation>
    <scope>NUCLEOTIDE SEQUENCE</scope>
    <source>
        <strain evidence="4">Siblings of single egg batch collected in Ceske Budejovice</strain>
        <tissue evidence="4">Salivary glands</tissue>
    </source>
</reference>
<dbReference type="Pfam" id="PF00075">
    <property type="entry name" value="RNase_H"/>
    <property type="match status" value="1"/>
</dbReference>
<dbReference type="InterPro" id="IPR036397">
    <property type="entry name" value="RNaseH_sf"/>
</dbReference>
<evidence type="ECO:0000256" key="1">
    <source>
        <dbReference type="SAM" id="MobiDB-lite"/>
    </source>
</evidence>
<proteinExistence type="predicted"/>
<evidence type="ECO:0000313" key="4">
    <source>
        <dbReference type="EMBL" id="JAR88015.1"/>
    </source>
</evidence>
<name>A0A147BCE7_IXORI</name>
<dbReference type="Gene3D" id="3.30.70.270">
    <property type="match status" value="1"/>
</dbReference>
<dbReference type="InterPro" id="IPR043128">
    <property type="entry name" value="Rev_trsase/Diguanyl_cyclase"/>
</dbReference>
<dbReference type="CDD" id="cd01650">
    <property type="entry name" value="RT_nLTR_like"/>
    <property type="match status" value="1"/>
</dbReference>
<evidence type="ECO:0000259" key="3">
    <source>
        <dbReference type="PROSITE" id="PS50879"/>
    </source>
</evidence>
<dbReference type="GO" id="GO:0042575">
    <property type="term" value="C:DNA polymerase complex"/>
    <property type="evidence" value="ECO:0007669"/>
    <property type="project" value="UniProtKB-ARBA"/>
</dbReference>
<feature type="non-terminal residue" evidence="4">
    <location>
        <position position="1"/>
    </location>
</feature>
<dbReference type="SUPFAM" id="SSF56672">
    <property type="entry name" value="DNA/RNA polymerases"/>
    <property type="match status" value="1"/>
</dbReference>
<dbReference type="InterPro" id="IPR005135">
    <property type="entry name" value="Endo/exonuclease/phosphatase"/>
</dbReference>
<dbReference type="Pfam" id="PF14529">
    <property type="entry name" value="Exo_endo_phos_2"/>
    <property type="match status" value="1"/>
</dbReference>
<feature type="domain" description="RNase H type-1" evidence="3">
    <location>
        <begin position="918"/>
        <end position="1048"/>
    </location>
</feature>
<evidence type="ECO:0000259" key="2">
    <source>
        <dbReference type="PROSITE" id="PS50878"/>
    </source>
</evidence>